<dbReference type="Proteomes" id="UP000035681">
    <property type="component" value="Unplaced"/>
</dbReference>
<evidence type="ECO:0000313" key="9">
    <source>
        <dbReference type="WBParaSite" id="TCONS_00001242.p1"/>
    </source>
</evidence>
<dbReference type="Pfam" id="PF10639">
    <property type="entry name" value="TMEM234"/>
    <property type="match status" value="1"/>
</dbReference>
<dbReference type="GO" id="GO:0016020">
    <property type="term" value="C:membrane"/>
    <property type="evidence" value="ECO:0007669"/>
    <property type="project" value="UniProtKB-SubCell"/>
</dbReference>
<accession>A0A0K0E824</accession>
<dbReference type="PANTHER" id="PTHR28668:SF1">
    <property type="entry name" value="TRANSMEMBRANE PROTEIN 234"/>
    <property type="match status" value="1"/>
</dbReference>
<dbReference type="InterPro" id="IPR037185">
    <property type="entry name" value="EmrE-like"/>
</dbReference>
<dbReference type="AlphaFoldDB" id="A0A0K0E824"/>
<dbReference type="PANTHER" id="PTHR28668">
    <property type="entry name" value="TRANSMEMBRANE PROTEIN 234"/>
    <property type="match status" value="1"/>
</dbReference>
<feature type="transmembrane region" description="Helical" evidence="6">
    <location>
        <begin position="47"/>
        <end position="69"/>
    </location>
</feature>
<dbReference type="SUPFAM" id="SSF103481">
    <property type="entry name" value="Multidrug resistance efflux transporter EmrE"/>
    <property type="match status" value="1"/>
</dbReference>
<keyword evidence="7" id="KW-1185">Reference proteome</keyword>
<evidence type="ECO:0000256" key="2">
    <source>
        <dbReference type="ARBA" id="ARBA00005977"/>
    </source>
</evidence>
<proteinExistence type="inferred from homology"/>
<keyword evidence="5 6" id="KW-0472">Membrane</keyword>
<evidence type="ECO:0000256" key="1">
    <source>
        <dbReference type="ARBA" id="ARBA00004141"/>
    </source>
</evidence>
<evidence type="ECO:0000256" key="4">
    <source>
        <dbReference type="ARBA" id="ARBA00022989"/>
    </source>
</evidence>
<comment type="subcellular location">
    <subcellularLocation>
        <location evidence="1">Membrane</location>
        <topology evidence="1">Multi-pass membrane protein</topology>
    </subcellularLocation>
</comment>
<protein>
    <submittedName>
        <fullName evidence="8 9">Transmembrane protein</fullName>
    </submittedName>
</protein>
<sequence>MFALTNLFYIVIISFIWGTSNPFIRKGALHKECNSIKLSKEKENYKILRYAVGGINFILNWRFSIPFLINQLGSILYNVLLISMPVTIVVPVVNSLTFFWTAFVGGYVDGTKLTHKQWIGVSILILGNFIITWEGKLDGKKSFMVKCLYMMLYHMH</sequence>
<evidence type="ECO:0000256" key="5">
    <source>
        <dbReference type="ARBA" id="ARBA00023136"/>
    </source>
</evidence>
<feature type="transmembrane region" description="Helical" evidence="6">
    <location>
        <begin position="118"/>
        <end position="135"/>
    </location>
</feature>
<name>A0A0K0E824_STRER</name>
<evidence type="ECO:0000313" key="8">
    <source>
        <dbReference type="WBParaSite" id="SSTP_0000565400.1"/>
    </source>
</evidence>
<dbReference type="InterPro" id="IPR018908">
    <property type="entry name" value="TMEM234"/>
</dbReference>
<evidence type="ECO:0000256" key="3">
    <source>
        <dbReference type="ARBA" id="ARBA00022692"/>
    </source>
</evidence>
<evidence type="ECO:0000313" key="7">
    <source>
        <dbReference type="Proteomes" id="UP000035681"/>
    </source>
</evidence>
<comment type="similarity">
    <text evidence="2">Belongs to the TMEM234 family.</text>
</comment>
<evidence type="ECO:0000256" key="6">
    <source>
        <dbReference type="SAM" id="Phobius"/>
    </source>
</evidence>
<dbReference type="WBParaSite" id="SSTP_0000565400.1">
    <property type="protein sequence ID" value="SSTP_0000565400.1"/>
    <property type="gene ID" value="SSTP_0000565400"/>
</dbReference>
<dbReference type="Gene3D" id="1.10.3730.20">
    <property type="match status" value="1"/>
</dbReference>
<feature type="transmembrane region" description="Helical" evidence="6">
    <location>
        <begin position="6"/>
        <end position="24"/>
    </location>
</feature>
<keyword evidence="4 6" id="KW-1133">Transmembrane helix</keyword>
<reference evidence="8" key="1">
    <citation type="submission" date="2015-08" db="UniProtKB">
        <authorList>
            <consortium name="WormBaseParasite"/>
        </authorList>
    </citation>
    <scope>IDENTIFICATION</scope>
</reference>
<feature type="transmembrane region" description="Helical" evidence="6">
    <location>
        <begin position="75"/>
        <end position="106"/>
    </location>
</feature>
<keyword evidence="3 6" id="KW-0812">Transmembrane</keyword>
<dbReference type="WBParaSite" id="TCONS_00001242.p1">
    <property type="protein sequence ID" value="TCONS_00001242.p1"/>
    <property type="gene ID" value="XLOC_001154"/>
</dbReference>
<organism evidence="8">
    <name type="scientific">Strongyloides stercoralis</name>
    <name type="common">Threadworm</name>
    <dbReference type="NCBI Taxonomy" id="6248"/>
    <lineage>
        <taxon>Eukaryota</taxon>
        <taxon>Metazoa</taxon>
        <taxon>Ecdysozoa</taxon>
        <taxon>Nematoda</taxon>
        <taxon>Chromadorea</taxon>
        <taxon>Rhabditida</taxon>
        <taxon>Tylenchina</taxon>
        <taxon>Panagrolaimomorpha</taxon>
        <taxon>Strongyloidoidea</taxon>
        <taxon>Strongyloididae</taxon>
        <taxon>Strongyloides</taxon>
    </lineage>
</organism>